<dbReference type="Proteomes" id="UP000771736">
    <property type="component" value="Unassembled WGS sequence"/>
</dbReference>
<keyword evidence="1" id="KW-0472">Membrane</keyword>
<dbReference type="EMBL" id="JABZSJ010000001">
    <property type="protein sequence ID" value="MBF1383269.1"/>
    <property type="molecule type" value="Genomic_DNA"/>
</dbReference>
<evidence type="ECO:0000313" key="2">
    <source>
        <dbReference type="EMBL" id="MBF1383269.1"/>
    </source>
</evidence>
<feature type="transmembrane region" description="Helical" evidence="1">
    <location>
        <begin position="21"/>
        <end position="39"/>
    </location>
</feature>
<keyword evidence="1" id="KW-1133">Transmembrane helix</keyword>
<name>A0A930HK55_9BACT</name>
<reference evidence="2" key="1">
    <citation type="submission" date="2020-04" db="EMBL/GenBank/DDBJ databases">
        <title>Deep metagenomics examines the oral microbiome during advanced dental caries in children, revealing novel taxa and co-occurrences with host molecules.</title>
        <authorList>
            <person name="Baker J.L."/>
            <person name="Morton J.T."/>
            <person name="Dinis M."/>
            <person name="Alvarez R."/>
            <person name="Tran N.C."/>
            <person name="Knight R."/>
            <person name="Edlund A."/>
        </authorList>
    </citation>
    <scope>NUCLEOTIDE SEQUENCE</scope>
    <source>
        <strain evidence="2">JCVI_44_bin.5</strain>
    </source>
</reference>
<sequence length="1487" mass="164563">MKGKNCSFAIALKRLKTFIRWSVWSLIGSYLLIITLLHLPAIQHFVGSQVADAIADKLGTKVKIERVDLGFLNHFIVDGLIINDQKGKQMAEASRIAAKVDLWSLISDGKVRISSAQVFGLNALLYRNSPTEKTNFQFVLDSLASRDTTRHTPLDLRIQSLIIRHGNVRYDLLSTPITRNRLNLNHLNVKEISGHINLKVLTDSNVNAEIRNFSFAETSGLDVRNLRLHLKANKQQAELSNLFIQLPQSEINIPLYIARFDSKAAKPNFATAYHQISIDKSYVTPADMACFMPALKTFGSKLHFNTNISGTADQLNLKTFVLNYGKKDIVANLNGSLAHLTTQPAWNINATALQLKGDLIQKVDKAFRLNLPAEVLRLGDLSFKGKVRGTRGYHHAKGTLALTHGNADVDFSLRGKNLKAELNTQRFTIGNILTSAQLGTMAANIKVEGTTDLRYLYAKGTIPQFDYNGYSYRNIAIDGTYTNDTFNGKASINDPNGKLGIDGMVGNIRKFIEKKGQIAVNARIEADNVNLHNMRITEALGNRTLSFNSTLAGSSSSIDDLIGKLTLDNFAMQEGNNRNVALKHLEITAANKLMGKSIDLQSDFGTASISGRFNYSSLVQSVRNIVGSYLPALVGTPRRWNKTTDKNVFHIEANITNTQILHDLANLKIALSPSLRLTGDVDEAHNMLTLNIAAPQADYGRYHFENFSLALSTLNNSLDIGLKGEWIDGAGRRLALQTIGSARNNELNTLSSFNAFAQKTFMGQVDCTAQFERIQGNKLATHLHFAPSKIRIDTIALQVQPSELTYTHNNLDIKHFELSNKEQHIIVNGQTSGNASDSLTVQLKDIDVPYILDIVNFHSVSFGGFASGKVVLKSVFNNPRAYADLIVREFKFEKADMGTLYAQANYTNSEGRINIEAKALDDETSTDVNGYVDLKHSYINLPIFAHDTSLAFIKRFCGAFMDNIKLRGNGWVKVVGPLSKVNLEGDVLVSGSVRIKPLGTTYTVQDGRVSLIPNEINFNSINVTDGEGHNGIITGGLSHQALRQLTLDIDIQANNMLTYNLPREATSANFWGRVYGSGKCQIVGNENEITLNINMTPNRNSHITYNAAKNAIDENSFIRWRDMTPDSLMPVLRQDTTWLKHDVEDNYNRKMAADLRINLLVNTTPDFTLSVLMDESSGDNITLNGTGVVRATYYNKGALQLFGNYNVSRGAYNITIQNIIKRQFAFDDGSLIAFGGDPFAASLKLKGRYTLNSVPLSDLRMGSSFRTSNTKVDCLLNINGTPETPSVTFGLNLPELSSDAKQMVLSVLNSEQDLNQQVLYLLAVGRFYPQSNNNAAPHEPNQSGQASLVMQSILSGTLSQQINTVLSNVINDTHWNFGANIATGNDGFNNAEYEGILSGSLLNNRLLINGEFGYRDNVATNTSAFIGDFDIKYLLLPSGNIALNFYNRANDRYFTRNSLNTQGIGVIMKKDFVNFKDLFKRKKKKKK</sequence>
<evidence type="ECO:0000256" key="1">
    <source>
        <dbReference type="SAM" id="Phobius"/>
    </source>
</evidence>
<evidence type="ECO:0000313" key="3">
    <source>
        <dbReference type="Proteomes" id="UP000771736"/>
    </source>
</evidence>
<dbReference type="RefSeq" id="WP_273158032.1">
    <property type="nucleotide sequence ID" value="NZ_JABZSJ010000001.1"/>
</dbReference>
<gene>
    <name evidence="2" type="ORF">HXN26_00205</name>
</gene>
<keyword evidence="1" id="KW-0812">Transmembrane</keyword>
<proteinExistence type="predicted"/>
<comment type="caution">
    <text evidence="2">The sequence shown here is derived from an EMBL/GenBank/DDBJ whole genome shotgun (WGS) entry which is preliminary data.</text>
</comment>
<accession>A0A930HK55</accession>
<dbReference type="GO" id="GO:0005886">
    <property type="term" value="C:plasma membrane"/>
    <property type="evidence" value="ECO:0007669"/>
    <property type="project" value="InterPro"/>
</dbReference>
<protein>
    <submittedName>
        <fullName evidence="2">Translocation/assembly module TamB domain-containing protein</fullName>
    </submittedName>
</protein>
<organism evidence="2 3">
    <name type="scientific">Prevotella aurantiaca</name>
    <dbReference type="NCBI Taxonomy" id="596085"/>
    <lineage>
        <taxon>Bacteria</taxon>
        <taxon>Pseudomonadati</taxon>
        <taxon>Bacteroidota</taxon>
        <taxon>Bacteroidia</taxon>
        <taxon>Bacteroidales</taxon>
        <taxon>Prevotellaceae</taxon>
        <taxon>Prevotella</taxon>
    </lineage>
</organism>
<dbReference type="GO" id="GO:0009306">
    <property type="term" value="P:protein secretion"/>
    <property type="evidence" value="ECO:0007669"/>
    <property type="project" value="InterPro"/>
</dbReference>